<dbReference type="SUPFAM" id="SSF55729">
    <property type="entry name" value="Acyl-CoA N-acyltransferases (Nat)"/>
    <property type="match status" value="1"/>
</dbReference>
<dbReference type="PaxDb" id="243230-DR_1975"/>
<feature type="domain" description="N-acetyltransferase" evidence="3">
    <location>
        <begin position="2"/>
        <end position="131"/>
    </location>
</feature>
<sequence length="294" mass="31701">MLTLRPTSPGDGHALAELLAVVWAGQENGAAYHGGGRRPGVVAVCAGKLVGYGQLWHSRLHPTYAYAGVHVHPQWRGQGIGGELWNAVTKDVEQPLKAKTYATQSAAVRFLQRRGLRVSVETLEPMLWPADLEDVTPWVRAAEQLGFVLRPMTELSDELRTQLLPLHREVYAHAHLHDPACPEVMDEDDFLGDDLCPAWLYVAERGGELAGVSSVRRTAEPETGELAWFGVPQRWAAAGAPLTLALTALAVQAAGRGGVQSLSAELDSADSNAVHLGGVLLWVPGPRWLTLTGT</sequence>
<dbReference type="RefSeq" id="WP_010888608.1">
    <property type="nucleotide sequence ID" value="NC_001263.1"/>
</dbReference>
<dbReference type="STRING" id="243230.DR_1975"/>
<dbReference type="OrthoDB" id="66864at2"/>
<dbReference type="CDD" id="cd04301">
    <property type="entry name" value="NAT_SF"/>
    <property type="match status" value="1"/>
</dbReference>
<dbReference type="InterPro" id="IPR000182">
    <property type="entry name" value="GNAT_dom"/>
</dbReference>
<dbReference type="GO" id="GO:0008080">
    <property type="term" value="F:N-acetyltransferase activity"/>
    <property type="evidence" value="ECO:0000318"/>
    <property type="project" value="GO_Central"/>
</dbReference>
<dbReference type="PROSITE" id="PS51186">
    <property type="entry name" value="GNAT"/>
    <property type="match status" value="1"/>
</dbReference>
<keyword evidence="5" id="KW-1185">Reference proteome</keyword>
<dbReference type="InterPro" id="IPR050832">
    <property type="entry name" value="Bact_Acetyltransf"/>
</dbReference>
<dbReference type="EnsemblBacteria" id="AAF11529">
    <property type="protein sequence ID" value="AAF11529"/>
    <property type="gene ID" value="DR_1975"/>
</dbReference>
<dbReference type="eggNOG" id="COG0454">
    <property type="taxonomic scope" value="Bacteria"/>
</dbReference>
<keyword evidence="2" id="KW-0012">Acyltransferase</keyword>
<dbReference type="AlphaFoldDB" id="Q9RSZ4"/>
<protein>
    <recommendedName>
        <fullName evidence="3">N-acetyltransferase domain-containing protein</fullName>
    </recommendedName>
</protein>
<dbReference type="PANTHER" id="PTHR43877:SF6">
    <property type="entry name" value="GCN5-RELATED N-ACETYLTRANSFERASE"/>
    <property type="match status" value="1"/>
</dbReference>
<evidence type="ECO:0000313" key="5">
    <source>
        <dbReference type="Proteomes" id="UP000002524"/>
    </source>
</evidence>
<dbReference type="PIR" id="H75331">
    <property type="entry name" value="H75331"/>
</dbReference>
<dbReference type="EMBL" id="AE000513">
    <property type="protein sequence ID" value="AAF11529.1"/>
    <property type="molecule type" value="Genomic_DNA"/>
</dbReference>
<name>Q9RSZ4_DEIRA</name>
<dbReference type="InParanoid" id="Q9RSZ4"/>
<dbReference type="PANTHER" id="PTHR43877">
    <property type="entry name" value="AMINOALKYLPHOSPHONATE N-ACETYLTRANSFERASE-RELATED-RELATED"/>
    <property type="match status" value="1"/>
</dbReference>
<evidence type="ECO:0000259" key="3">
    <source>
        <dbReference type="PROSITE" id="PS51186"/>
    </source>
</evidence>
<keyword evidence="1" id="KW-0808">Transferase</keyword>
<dbReference type="GeneID" id="69518211"/>
<reference evidence="4 5" key="1">
    <citation type="journal article" date="1999" name="Science">
        <title>Genome sequence of the radioresistant bacterium Deinococcus radiodurans R1.</title>
        <authorList>
            <person name="White O."/>
            <person name="Eisen J.A."/>
            <person name="Heidelberg J.F."/>
            <person name="Hickey E.K."/>
            <person name="Peterson J.D."/>
            <person name="Dodson R.J."/>
            <person name="Haft D.H."/>
            <person name="Gwinn M.L."/>
            <person name="Nelson W.C."/>
            <person name="Richardson D.L."/>
            <person name="Moffat K.S."/>
            <person name="Qin H."/>
            <person name="Jiang L."/>
            <person name="Pamphile W."/>
            <person name="Crosby M."/>
            <person name="Shen M."/>
            <person name="Vamathevan J.J."/>
            <person name="Lam P."/>
            <person name="McDonald L."/>
            <person name="Utterback T."/>
            <person name="Zalewski C."/>
            <person name="Makarova K.S."/>
            <person name="Aravind L."/>
            <person name="Daly M.J."/>
            <person name="Minton K.W."/>
            <person name="Fleischmann R.D."/>
            <person name="Ketchum K.A."/>
            <person name="Nelson K.E."/>
            <person name="Salzberg S."/>
            <person name="Smith H.O."/>
            <person name="Venter J.C."/>
            <person name="Fraser C.M."/>
        </authorList>
    </citation>
    <scope>NUCLEOTIDE SEQUENCE [LARGE SCALE GENOMIC DNA]</scope>
    <source>
        <strain evidence="5">ATCC 13939 / DSM 20539 / JCM 16871 / LMG 4051 / NBRC 15346 / NCIMB 9279 / R1 / VKM B-1422</strain>
    </source>
</reference>
<dbReference type="Pfam" id="PF00583">
    <property type="entry name" value="Acetyltransf_1"/>
    <property type="match status" value="1"/>
</dbReference>
<dbReference type="KEGG" id="dra:DR_1975"/>
<dbReference type="Proteomes" id="UP000002524">
    <property type="component" value="Chromosome 1"/>
</dbReference>
<proteinExistence type="predicted"/>
<dbReference type="HOGENOM" id="CLU_945690_0_0_0"/>
<dbReference type="Gene3D" id="3.40.630.30">
    <property type="match status" value="1"/>
</dbReference>
<organism evidence="4 5">
    <name type="scientific">Deinococcus radiodurans (strain ATCC 13939 / DSM 20539 / JCM 16871 / CCUG 27074 / LMG 4051 / NBRC 15346 / NCIMB 9279 / VKM B-1422 / R1)</name>
    <dbReference type="NCBI Taxonomy" id="243230"/>
    <lineage>
        <taxon>Bacteria</taxon>
        <taxon>Thermotogati</taxon>
        <taxon>Deinococcota</taxon>
        <taxon>Deinococci</taxon>
        <taxon>Deinococcales</taxon>
        <taxon>Deinococcaceae</taxon>
        <taxon>Deinococcus</taxon>
    </lineage>
</organism>
<accession>Q9RSZ4</accession>
<evidence type="ECO:0000256" key="1">
    <source>
        <dbReference type="ARBA" id="ARBA00022679"/>
    </source>
</evidence>
<evidence type="ECO:0000256" key="2">
    <source>
        <dbReference type="ARBA" id="ARBA00023315"/>
    </source>
</evidence>
<dbReference type="PATRIC" id="fig|243230.17.peg.2196"/>
<gene>
    <name evidence="4" type="ordered locus">DR_1975</name>
</gene>
<evidence type="ECO:0000313" key="4">
    <source>
        <dbReference type="EMBL" id="AAF11529.1"/>
    </source>
</evidence>
<dbReference type="InterPro" id="IPR016181">
    <property type="entry name" value="Acyl_CoA_acyltransferase"/>
</dbReference>